<reference evidence="1" key="1">
    <citation type="submission" date="2021-08" db="EMBL/GenBank/DDBJ databases">
        <title>The first chromosome-level gecko genome reveals the dynamic sex chromosomes of Neotropical dwarf geckos (Sphaerodactylidae: Sphaerodactylus).</title>
        <authorList>
            <person name="Pinto B.J."/>
            <person name="Keating S.E."/>
            <person name="Gamble T."/>
        </authorList>
    </citation>
    <scope>NUCLEOTIDE SEQUENCE</scope>
    <source>
        <strain evidence="1">TG3544</strain>
    </source>
</reference>
<evidence type="ECO:0000313" key="1">
    <source>
        <dbReference type="EMBL" id="KAH7987171.1"/>
    </source>
</evidence>
<accession>A0ACB8E4P8</accession>
<dbReference type="EMBL" id="CM037630">
    <property type="protein sequence ID" value="KAH7987171.1"/>
    <property type="molecule type" value="Genomic_DNA"/>
</dbReference>
<proteinExistence type="predicted"/>
<evidence type="ECO:0000313" key="2">
    <source>
        <dbReference type="Proteomes" id="UP000827872"/>
    </source>
</evidence>
<protein>
    <submittedName>
        <fullName evidence="1">Uncharacterized protein</fullName>
    </submittedName>
</protein>
<name>A0ACB8E4P8_9SAUR</name>
<keyword evidence="2" id="KW-1185">Reference proteome</keyword>
<comment type="caution">
    <text evidence="1">The sequence shown here is derived from an EMBL/GenBank/DDBJ whole genome shotgun (WGS) entry which is preliminary data.</text>
</comment>
<sequence>MKKLENPTCHLTAMDSFQSLVKGRSGHMPLAEKRHSKHQSCLLAMEPKESSRMSKALTYVMGSTECGFLTEFMQVTELLLLLHNQESKMHEGMYPEGSRRSLWRVALTGIDDC</sequence>
<dbReference type="Proteomes" id="UP000827872">
    <property type="component" value="Linkage Group LG17"/>
</dbReference>
<gene>
    <name evidence="1" type="ORF">K3G42_001196</name>
</gene>
<organism evidence="1 2">
    <name type="scientific">Sphaerodactylus townsendi</name>
    <dbReference type="NCBI Taxonomy" id="933632"/>
    <lineage>
        <taxon>Eukaryota</taxon>
        <taxon>Metazoa</taxon>
        <taxon>Chordata</taxon>
        <taxon>Craniata</taxon>
        <taxon>Vertebrata</taxon>
        <taxon>Euteleostomi</taxon>
        <taxon>Lepidosauria</taxon>
        <taxon>Squamata</taxon>
        <taxon>Bifurcata</taxon>
        <taxon>Gekkota</taxon>
        <taxon>Sphaerodactylidae</taxon>
        <taxon>Sphaerodactylus</taxon>
    </lineage>
</organism>